<feature type="compositionally biased region" description="Low complexity" evidence="19">
    <location>
        <begin position="155"/>
        <end position="177"/>
    </location>
</feature>
<feature type="transmembrane region" description="Helical" evidence="20">
    <location>
        <begin position="612"/>
        <end position="636"/>
    </location>
</feature>
<evidence type="ECO:0000256" key="1">
    <source>
        <dbReference type="ARBA" id="ARBA00004439"/>
    </source>
</evidence>
<feature type="transmembrane region" description="Helical" evidence="20">
    <location>
        <begin position="701"/>
        <end position="723"/>
    </location>
</feature>
<feature type="transmembrane region" description="Helical" evidence="20">
    <location>
        <begin position="345"/>
        <end position="366"/>
    </location>
</feature>
<dbReference type="GO" id="GO:0005776">
    <property type="term" value="C:autophagosome"/>
    <property type="evidence" value="ECO:0007669"/>
    <property type="project" value="TreeGrafter"/>
</dbReference>
<comment type="similarity">
    <text evidence="5">Belongs to the ATG9 family.</text>
</comment>
<evidence type="ECO:0000256" key="16">
    <source>
        <dbReference type="ARBA" id="ARBA00024615"/>
    </source>
</evidence>
<keyword evidence="9 20" id="KW-1133">Transmembrane helix</keyword>
<evidence type="ECO:0000256" key="3">
    <source>
        <dbReference type="ARBA" id="ARBA00004511"/>
    </source>
</evidence>
<evidence type="ECO:0000256" key="17">
    <source>
        <dbReference type="ARBA" id="ARBA00024621"/>
    </source>
</evidence>
<feature type="compositionally biased region" description="Acidic residues" evidence="19">
    <location>
        <begin position="283"/>
        <end position="292"/>
    </location>
</feature>
<keyword evidence="10" id="KW-0072">Autophagy</keyword>
<keyword evidence="13 20" id="KW-0472">Membrane</keyword>
<dbReference type="GO" id="GO:0034497">
    <property type="term" value="P:protein localization to phagophore assembly site"/>
    <property type="evidence" value="ECO:0007669"/>
    <property type="project" value="TreeGrafter"/>
</dbReference>
<dbReference type="GO" id="GO:0061709">
    <property type="term" value="P:reticulophagy"/>
    <property type="evidence" value="ECO:0007669"/>
    <property type="project" value="TreeGrafter"/>
</dbReference>
<name>A0A427YI58_9TREE</name>
<evidence type="ECO:0000256" key="9">
    <source>
        <dbReference type="ARBA" id="ARBA00022989"/>
    </source>
</evidence>
<evidence type="ECO:0000256" key="6">
    <source>
        <dbReference type="ARBA" id="ARBA00018074"/>
    </source>
</evidence>
<evidence type="ECO:0000313" key="21">
    <source>
        <dbReference type="EMBL" id="RSH90760.1"/>
    </source>
</evidence>
<keyword evidence="11" id="KW-0333">Golgi apparatus</keyword>
<keyword evidence="7" id="KW-0813">Transport</keyword>
<evidence type="ECO:0000256" key="20">
    <source>
        <dbReference type="SAM" id="Phobius"/>
    </source>
</evidence>
<evidence type="ECO:0000256" key="19">
    <source>
        <dbReference type="SAM" id="MobiDB-lite"/>
    </source>
</evidence>
<evidence type="ECO:0000256" key="15">
    <source>
        <dbReference type="ARBA" id="ARBA00024479"/>
    </source>
</evidence>
<dbReference type="AlphaFoldDB" id="A0A427YI58"/>
<evidence type="ECO:0000313" key="22">
    <source>
        <dbReference type="Proteomes" id="UP000279259"/>
    </source>
</evidence>
<keyword evidence="22" id="KW-1185">Reference proteome</keyword>
<dbReference type="GO" id="GO:0000139">
    <property type="term" value="C:Golgi membrane"/>
    <property type="evidence" value="ECO:0007669"/>
    <property type="project" value="UniProtKB-SubCell"/>
</dbReference>
<evidence type="ECO:0000256" key="18">
    <source>
        <dbReference type="ARBA" id="ARBA00024631"/>
    </source>
</evidence>
<dbReference type="GO" id="GO:0034045">
    <property type="term" value="C:phagophore assembly site membrane"/>
    <property type="evidence" value="ECO:0007669"/>
    <property type="project" value="UniProtKB-SubCell"/>
</dbReference>
<keyword evidence="8 20" id="KW-0812">Transmembrane</keyword>
<evidence type="ECO:0000256" key="12">
    <source>
        <dbReference type="ARBA" id="ARBA00023055"/>
    </source>
</evidence>
<dbReference type="GO" id="GO:0030659">
    <property type="term" value="C:cytoplasmic vesicle membrane"/>
    <property type="evidence" value="ECO:0007669"/>
    <property type="project" value="UniProtKB-SubCell"/>
</dbReference>
<feature type="region of interest" description="Disordered" evidence="19">
    <location>
        <begin position="1"/>
        <end position="304"/>
    </location>
</feature>
<evidence type="ECO:0000256" key="8">
    <source>
        <dbReference type="ARBA" id="ARBA00022692"/>
    </source>
</evidence>
<comment type="catalytic activity">
    <reaction evidence="16">
        <text>a 1,2-diacyl-sn-glycero-3-phosphoethanolamine(in) = a 1,2-diacyl-sn-glycero-3-phosphoethanolamine(out)</text>
        <dbReference type="Rhea" id="RHEA:38895"/>
        <dbReference type="ChEBI" id="CHEBI:64612"/>
    </reaction>
</comment>
<keyword evidence="14" id="KW-0968">Cytoplasmic vesicle</keyword>
<keyword evidence="12" id="KW-0445">Lipid transport</keyword>
<reference evidence="21 22" key="1">
    <citation type="submission" date="2018-11" db="EMBL/GenBank/DDBJ databases">
        <title>Genome sequence of Saitozyma podzolica DSM 27192.</title>
        <authorList>
            <person name="Aliyu H."/>
            <person name="Gorte O."/>
            <person name="Ochsenreither K."/>
        </authorList>
    </citation>
    <scope>NUCLEOTIDE SEQUENCE [LARGE SCALE GENOMIC DNA]</scope>
    <source>
        <strain evidence="21 22">DSM 27192</strain>
    </source>
</reference>
<proteinExistence type="inferred from homology"/>
<dbReference type="GO" id="GO:0000422">
    <property type="term" value="P:autophagy of mitochondrion"/>
    <property type="evidence" value="ECO:0007669"/>
    <property type="project" value="TreeGrafter"/>
</dbReference>
<dbReference type="STRING" id="1890683.A0A427YI58"/>
<feature type="compositionally biased region" description="Basic and acidic residues" evidence="19">
    <location>
        <begin position="1036"/>
        <end position="1059"/>
    </location>
</feature>
<evidence type="ECO:0000256" key="4">
    <source>
        <dbReference type="ARBA" id="ARBA00004653"/>
    </source>
</evidence>
<dbReference type="EMBL" id="RSCD01000009">
    <property type="protein sequence ID" value="RSH90760.1"/>
    <property type="molecule type" value="Genomic_DNA"/>
</dbReference>
<organism evidence="21 22">
    <name type="scientific">Saitozyma podzolica</name>
    <dbReference type="NCBI Taxonomy" id="1890683"/>
    <lineage>
        <taxon>Eukaryota</taxon>
        <taxon>Fungi</taxon>
        <taxon>Dikarya</taxon>
        <taxon>Basidiomycota</taxon>
        <taxon>Agaricomycotina</taxon>
        <taxon>Tremellomycetes</taxon>
        <taxon>Tremellales</taxon>
        <taxon>Trimorphomycetaceae</taxon>
        <taxon>Saitozyma</taxon>
    </lineage>
</organism>
<evidence type="ECO:0000256" key="5">
    <source>
        <dbReference type="ARBA" id="ARBA00006185"/>
    </source>
</evidence>
<dbReference type="PANTHER" id="PTHR13038">
    <property type="entry name" value="APG9 AUTOPHAGY 9"/>
    <property type="match status" value="1"/>
</dbReference>
<comment type="catalytic activity">
    <reaction evidence="15">
        <text>a 1,2-diacyl-sn-glycero-3-phospho-L-serine(in) = a 1,2-diacyl-sn-glycero-3-phospho-L-serine(out)</text>
        <dbReference type="Rhea" id="RHEA:38663"/>
        <dbReference type="ChEBI" id="CHEBI:57262"/>
    </reaction>
</comment>
<gene>
    <name evidence="21" type="primary">ATG9</name>
    <name evidence="21" type="ORF">EHS25_009935</name>
</gene>
<feature type="compositionally biased region" description="Polar residues" evidence="19">
    <location>
        <begin position="183"/>
        <end position="215"/>
    </location>
</feature>
<dbReference type="Proteomes" id="UP000279259">
    <property type="component" value="Unassembled WGS sequence"/>
</dbReference>
<feature type="transmembrane region" description="Helical" evidence="20">
    <location>
        <begin position="404"/>
        <end position="425"/>
    </location>
</feature>
<dbReference type="OrthoDB" id="2020634at2759"/>
<evidence type="ECO:0000256" key="10">
    <source>
        <dbReference type="ARBA" id="ARBA00023006"/>
    </source>
</evidence>
<evidence type="ECO:0000256" key="2">
    <source>
        <dbReference type="ARBA" id="ARBA00004477"/>
    </source>
</evidence>
<evidence type="ECO:0000256" key="7">
    <source>
        <dbReference type="ARBA" id="ARBA00022448"/>
    </source>
</evidence>
<dbReference type="PANTHER" id="PTHR13038:SF10">
    <property type="entry name" value="AUTOPHAGY-RELATED PROTEIN 9"/>
    <property type="match status" value="1"/>
</dbReference>
<dbReference type="GO" id="GO:0005789">
    <property type="term" value="C:endoplasmic reticulum membrane"/>
    <property type="evidence" value="ECO:0007669"/>
    <property type="project" value="UniProtKB-SubCell"/>
</dbReference>
<dbReference type="Pfam" id="PF04109">
    <property type="entry name" value="ATG9"/>
    <property type="match status" value="1"/>
</dbReference>
<comment type="catalytic activity">
    <reaction evidence="17">
        <text>a 1,2-diacyl-sn-glycero-3-phospho-(1D-myo-inositol-3-phosphate)(in) = a 1,2-diacyl-sn-glycero-3-phospho-(1D-myo-inositol-3-phosphate)(out)</text>
        <dbReference type="Rhea" id="RHEA:67920"/>
        <dbReference type="ChEBI" id="CHEBI:58088"/>
    </reaction>
</comment>
<comment type="caution">
    <text evidence="21">The sequence shown here is derived from an EMBL/GenBank/DDBJ whole genome shotgun (WGS) entry which is preliminary data.</text>
</comment>
<feature type="transmembrane region" description="Helical" evidence="20">
    <location>
        <begin position="797"/>
        <end position="820"/>
    </location>
</feature>
<protein>
    <recommendedName>
        <fullName evidence="6">Autophagy-related protein 9</fullName>
    </recommendedName>
</protein>
<feature type="transmembrane region" description="Helical" evidence="20">
    <location>
        <begin position="735"/>
        <end position="753"/>
    </location>
</feature>
<comment type="subcellular location">
    <subcellularLocation>
        <location evidence="1">Cytoplasmic vesicle membrane</location>
        <topology evidence="1">Multi-pass membrane protein</topology>
    </subcellularLocation>
    <subcellularLocation>
        <location evidence="2">Endoplasmic reticulum membrane</location>
        <topology evidence="2">Multi-pass membrane protein</topology>
    </subcellularLocation>
    <subcellularLocation>
        <location evidence="4">Golgi apparatus membrane</location>
        <topology evidence="4">Multi-pass membrane protein</topology>
    </subcellularLocation>
    <subcellularLocation>
        <location evidence="3">Preautophagosomal structure membrane</location>
        <topology evidence="3">Multi-pass membrane protein</topology>
    </subcellularLocation>
</comment>
<evidence type="ECO:0000256" key="11">
    <source>
        <dbReference type="ARBA" id="ARBA00023034"/>
    </source>
</evidence>
<evidence type="ECO:0000256" key="13">
    <source>
        <dbReference type="ARBA" id="ARBA00023136"/>
    </source>
</evidence>
<accession>A0A427YI58</accession>
<feature type="region of interest" description="Disordered" evidence="19">
    <location>
        <begin position="1017"/>
        <end position="1098"/>
    </location>
</feature>
<sequence>MSPSTPPREGHNSLLHLLNPYSSMARSSHPTPNPDPDSPSTLLLRELQGSNSPNAPSKRGSAERSRQSPTPTPRSRPTHIIATPSTSSEDEPEGHGDGDGDGDGPPTSIMFGEQRLAGGERTPKSPPTPLVPRPAFTSDAPSARASSPGPFRVGGPPSSSASESRSRSTSPGPSTMSAYASGIENTAAESSSAPFSPREASTSPEIHPANSSRRTATFREPPALSRPPGPARVASGSSNKASPRIGGPQGYLDPPLHSVDRKGKGKARNQGGRTYHALPVNAEDGEVDEAEEATGHRAGATKPPRKVGLNGYEKALWRWVNVEDLDGFLQEVYSYYKGKGIWCILLARFLNLITTFFVIGFSTFLMSCIDYSKLSSDLAGPNAIERLDDVLIGQCLTRGSFPHMIFIFSVAAVYIFQLASFALSIPRLLDMYRFYTHLLGIPDADIQTLPWPEIVRLVGEIKKHNPVTSLSNGQARALADMVGDDANKGQAKKLDAHDVANRILRQENYLIALFNKDLLDLRVRLPVPHQLDHLVPASLLAPSNHATLPSTHIQAGERKFISFGEDTLSKALEWNLRFCLMGYLFDRRGQVRKEFVRERKRKDLVQGLKRRFIFMGVLNAIFAPFIVIYLLIYSFFRYFEEYHKNPSSIGSRQYTPYAQWKFREFNELPHLFERRLDRSYPTAKEYIDQFPKERTALVMRFVAFIAGSFAAVLLVASLIDPDLFLHFEITPHRTVLFYLGVFGSILAIARGMVPEENLVFDPEASLREVVRWTHYLPGEWRGKLHSQMVHAEFSNLFALKITVFFTELLSVLLTPFILLFSLPPCAGAIIDFFREFTVHVDGIGYVCSFAVFDFTRHGNLGPTGAGAGANVATVGTVKSPSSPSMDVRQVDRGREQGGHGLGLHADRLRANENKMEKSFLHFKATHPDWQPDPSSSIFLDKLVGMHRDALAVPPPSGAGGGGLSGSYYAAGRGLGVGPAISSSGHMYGYGHTGAPGPGVGGYDENRLRERSRSYDRAWAKSSHLLRSPPDVTSGMRGREAAERERERKEREKRLGLETMREDDEEEAERMGWHARADGPGVSGGGAGGEEDEDEDAGYLRDVGVVGLLQQIMNR</sequence>
<dbReference type="GO" id="GO:0034727">
    <property type="term" value="P:piecemeal microautophagy of the nucleus"/>
    <property type="evidence" value="ECO:0007669"/>
    <property type="project" value="TreeGrafter"/>
</dbReference>
<dbReference type="GO" id="GO:0006869">
    <property type="term" value="P:lipid transport"/>
    <property type="evidence" value="ECO:0007669"/>
    <property type="project" value="UniProtKB-KW"/>
</dbReference>
<comment type="catalytic activity">
    <reaction evidence="18">
        <text>a 1,2-diacyl-sn-glycero-3-phosphocholine(in) = a 1,2-diacyl-sn-glycero-3-phosphocholine(out)</text>
        <dbReference type="Rhea" id="RHEA:38571"/>
        <dbReference type="ChEBI" id="CHEBI:57643"/>
    </reaction>
</comment>
<dbReference type="InterPro" id="IPR007241">
    <property type="entry name" value="Autophagy-rel_prot_9"/>
</dbReference>
<evidence type="ECO:0000256" key="14">
    <source>
        <dbReference type="ARBA" id="ARBA00023329"/>
    </source>
</evidence>